<dbReference type="AlphaFoldDB" id="Q6IH19"/>
<proteinExistence type="predicted"/>
<evidence type="ECO:0000313" key="1">
    <source>
        <dbReference type="EMBL" id="DAA03796.1"/>
    </source>
</evidence>
<sequence length="69" mass="8021">MQLGAGSSSPDPFLARTIRLDNDQLFAARPEYPGTFWNCKEAKLRQAWAKFLRSETFIRTWPDRPGYRS</sequence>
<reference evidence="1" key="1">
    <citation type="journal article" date="2003" name="Genome Biol.">
        <title>An integrated gene annotation and transcriptional profiling approach towards the full gene content of the Drosophila genome.</title>
        <authorList>
            <person name="Hild M."/>
            <person name="Beckmann B."/>
            <person name="Haas S.A."/>
            <person name="Koch B."/>
            <person name="Solovyev V."/>
            <person name="Busold C."/>
            <person name="Fellenberg K."/>
            <person name="Boutros M."/>
            <person name="Vingron M."/>
            <person name="Sauer F."/>
            <person name="Hoheisel J.D."/>
            <person name="Paro R."/>
        </authorList>
    </citation>
    <scope>NUCLEOTIDE SEQUENCE</scope>
</reference>
<name>Q6IH19_DROME</name>
<organism evidence="1">
    <name type="scientific">Drosophila melanogaster</name>
    <name type="common">Fruit fly</name>
    <dbReference type="NCBI Taxonomy" id="7227"/>
    <lineage>
        <taxon>Eukaryota</taxon>
        <taxon>Metazoa</taxon>
        <taxon>Ecdysozoa</taxon>
        <taxon>Arthropoda</taxon>
        <taxon>Hexapoda</taxon>
        <taxon>Insecta</taxon>
        <taxon>Pterygota</taxon>
        <taxon>Neoptera</taxon>
        <taxon>Endopterygota</taxon>
        <taxon>Diptera</taxon>
        <taxon>Brachycera</taxon>
        <taxon>Muscomorpha</taxon>
        <taxon>Ephydroidea</taxon>
        <taxon>Drosophilidae</taxon>
        <taxon>Drosophila</taxon>
        <taxon>Sophophora</taxon>
    </lineage>
</organism>
<gene>
    <name evidence="1" type="ORF">HDC03634</name>
</gene>
<protein>
    <submittedName>
        <fullName evidence="1">HDC03634</fullName>
    </submittedName>
</protein>
<dbReference type="EMBL" id="BK003597">
    <property type="protein sequence ID" value="DAA03796.1"/>
    <property type="molecule type" value="Genomic_DNA"/>
</dbReference>
<accession>Q6IH19</accession>